<keyword evidence="4" id="KW-1133">Transmembrane helix</keyword>
<keyword evidence="1" id="KW-0489">Methyltransferase</keyword>
<dbReference type="EMBL" id="CP043451">
    <property type="protein sequence ID" value="QEM06208.1"/>
    <property type="molecule type" value="Genomic_DNA"/>
</dbReference>
<dbReference type="Proteomes" id="UP000251402">
    <property type="component" value="Chromosome"/>
</dbReference>
<evidence type="ECO:0000259" key="5">
    <source>
        <dbReference type="Pfam" id="PF01555"/>
    </source>
</evidence>
<reference evidence="7 8" key="1">
    <citation type="submission" date="2019-08" db="EMBL/GenBank/DDBJ databases">
        <title>Comparative genome analysis confer to the adaptation heavy metal polluted environment.</title>
        <authorList>
            <person name="Li Y."/>
        </authorList>
    </citation>
    <scope>NUCLEOTIDE SEQUENCE [LARGE SCALE GENOMIC DNA]</scope>
    <source>
        <strain evidence="7">P1</strain>
        <strain evidence="6 8">P2</strain>
    </source>
</reference>
<dbReference type="InterPro" id="IPR029063">
    <property type="entry name" value="SAM-dependent_MTases_sf"/>
</dbReference>
<keyword evidence="4" id="KW-0812">Transmembrane</keyword>
<dbReference type="Gene3D" id="3.40.50.150">
    <property type="entry name" value="Vaccinia Virus protein VP39"/>
    <property type="match status" value="1"/>
</dbReference>
<dbReference type="GO" id="GO:0032259">
    <property type="term" value="P:methylation"/>
    <property type="evidence" value="ECO:0007669"/>
    <property type="project" value="UniProtKB-KW"/>
</dbReference>
<evidence type="ECO:0000313" key="6">
    <source>
        <dbReference type="EMBL" id="QEM06208.1"/>
    </source>
</evidence>
<feature type="transmembrane region" description="Helical" evidence="4">
    <location>
        <begin position="67"/>
        <end position="88"/>
    </location>
</feature>
<dbReference type="InterPro" id="IPR002941">
    <property type="entry name" value="DNA_methylase_N4/N6"/>
</dbReference>
<dbReference type="Proteomes" id="UP000250557">
    <property type="component" value="Chromosome"/>
</dbReference>
<dbReference type="GO" id="GO:0003677">
    <property type="term" value="F:DNA binding"/>
    <property type="evidence" value="ECO:0007669"/>
    <property type="project" value="InterPro"/>
</dbReference>
<dbReference type="OrthoDB" id="9800801at2"/>
<dbReference type="EMBL" id="CP043450">
    <property type="protein sequence ID" value="QEM13725.1"/>
    <property type="molecule type" value="Genomic_DNA"/>
</dbReference>
<dbReference type="REBASE" id="367457">
    <property type="entry name" value="M.MruP2ORF22800P"/>
</dbReference>
<dbReference type="GO" id="GO:0008170">
    <property type="term" value="F:N-methyltransferase activity"/>
    <property type="evidence" value="ECO:0007669"/>
    <property type="project" value="InterPro"/>
</dbReference>
<dbReference type="REBASE" id="478234">
    <property type="entry name" value="M.MruP2225ORF3610P"/>
</dbReference>
<evidence type="ECO:0000256" key="3">
    <source>
        <dbReference type="RuleBase" id="RU362026"/>
    </source>
</evidence>
<proteinExistence type="inferred from homology"/>
<evidence type="ECO:0000256" key="2">
    <source>
        <dbReference type="ARBA" id="ARBA00022679"/>
    </source>
</evidence>
<name>A0A364WQK0_9SPHI</name>
<dbReference type="KEGG" id="mrub:DEO27_028155"/>
<evidence type="ECO:0000313" key="7">
    <source>
        <dbReference type="EMBL" id="QEM13725.1"/>
    </source>
</evidence>
<feature type="domain" description="DNA methylase N-4/N-6" evidence="5">
    <location>
        <begin position="29"/>
        <end position="250"/>
    </location>
</feature>
<dbReference type="AlphaFoldDB" id="A0A364WQK0"/>
<keyword evidence="4" id="KW-0472">Membrane</keyword>
<evidence type="ECO:0000256" key="1">
    <source>
        <dbReference type="ARBA" id="ARBA00022603"/>
    </source>
</evidence>
<evidence type="ECO:0000313" key="9">
    <source>
        <dbReference type="Proteomes" id="UP000251402"/>
    </source>
</evidence>
<evidence type="ECO:0000256" key="4">
    <source>
        <dbReference type="SAM" id="Phobius"/>
    </source>
</evidence>
<dbReference type="REBASE" id="367459">
    <property type="entry name" value="M.MruP1ORF28155P"/>
</dbReference>
<sequence length="278" mass="32091">MDIPLSHYLNTVIEGDCLEIMHMFPDRSIDLVLCDLPYGTTLNPWDIPIDFTLLWLQYKRIIKPNGVIALTAAGIFTGAVILSNPAWFKYKIVWIKSKSTNFLNAKKQPLRRHEDICIFYNKQPLYQPQMIPGKPYNRGWRRKTTTGCYGEYKPSPILSTSGDRYPFDILFFDEEEPDDWFYCKTCEHEETRPYHPTQKPVDLGRYLIRTFTTPGAVVLDNACGCDSFLIAAIREARNFIGIEKNNGAYHQKVKPIDFVKIARERIAAEPPPNFLFNG</sequence>
<organism evidence="7 9">
    <name type="scientific">Mucilaginibacter rubeus</name>
    <dbReference type="NCBI Taxonomy" id="2027860"/>
    <lineage>
        <taxon>Bacteria</taxon>
        <taxon>Pseudomonadati</taxon>
        <taxon>Bacteroidota</taxon>
        <taxon>Sphingobacteriia</taxon>
        <taxon>Sphingobacteriales</taxon>
        <taxon>Sphingobacteriaceae</taxon>
        <taxon>Mucilaginibacter</taxon>
    </lineage>
</organism>
<dbReference type="InterPro" id="IPR001091">
    <property type="entry name" value="RM_Methyltransferase"/>
</dbReference>
<comment type="similarity">
    <text evidence="3">Belongs to the N(4)/N(6)-methyltransferase family.</text>
</comment>
<dbReference type="EC" id="2.1.1.-" evidence="3"/>
<accession>A0A364WQK0</accession>
<keyword evidence="9" id="KW-1185">Reference proteome</keyword>
<dbReference type="SUPFAM" id="SSF53335">
    <property type="entry name" value="S-adenosyl-L-methionine-dependent methyltransferases"/>
    <property type="match status" value="1"/>
</dbReference>
<keyword evidence="2" id="KW-0808">Transferase</keyword>
<dbReference type="RefSeq" id="WP_112571036.1">
    <property type="nucleotide sequence ID" value="NZ_CP043450.1"/>
</dbReference>
<dbReference type="PRINTS" id="PR00508">
    <property type="entry name" value="S21N4MTFRASE"/>
</dbReference>
<gene>
    <name evidence="7" type="ORF">DEO27_028155</name>
    <name evidence="6" type="ORF">DIU31_022800</name>
</gene>
<dbReference type="Pfam" id="PF01555">
    <property type="entry name" value="N6_N4_Mtase"/>
    <property type="match status" value="1"/>
</dbReference>
<evidence type="ECO:0000313" key="8">
    <source>
        <dbReference type="Proteomes" id="UP000250557"/>
    </source>
</evidence>
<protein>
    <recommendedName>
        <fullName evidence="3">Methyltransferase</fullName>
        <ecNumber evidence="3">2.1.1.-</ecNumber>
    </recommendedName>
</protein>